<evidence type="ECO:0000313" key="19">
    <source>
        <dbReference type="EMBL" id="BBO84588.1"/>
    </source>
</evidence>
<dbReference type="GO" id="GO:0006289">
    <property type="term" value="P:nucleotide-excision repair"/>
    <property type="evidence" value="ECO:0007669"/>
    <property type="project" value="InterPro"/>
</dbReference>
<dbReference type="Gene3D" id="1.20.1580.10">
    <property type="entry name" value="ABC transporter ATPase like domain"/>
    <property type="match status" value="3"/>
</dbReference>
<keyword evidence="9" id="KW-0862">Zinc</keyword>
<dbReference type="SUPFAM" id="SSF52540">
    <property type="entry name" value="P-loop containing nucleoside triphosphate hydrolases"/>
    <property type="match status" value="2"/>
</dbReference>
<evidence type="ECO:0000259" key="18">
    <source>
        <dbReference type="PROSITE" id="PS50893"/>
    </source>
</evidence>
<evidence type="ECO:0000256" key="17">
    <source>
        <dbReference type="SAM" id="MobiDB-lite"/>
    </source>
</evidence>
<evidence type="ECO:0000256" key="15">
    <source>
        <dbReference type="ARBA" id="ARBA00039316"/>
    </source>
</evidence>
<keyword evidence="4" id="KW-0677">Repeat</keyword>
<dbReference type="Pfam" id="PF17760">
    <property type="entry name" value="UvrA_inter"/>
    <property type="match status" value="1"/>
</dbReference>
<accession>A0A5K7ZWI7</accession>
<evidence type="ECO:0000256" key="5">
    <source>
        <dbReference type="ARBA" id="ARBA00022741"/>
    </source>
</evidence>
<dbReference type="InterPro" id="IPR041102">
    <property type="entry name" value="UvrA_inter"/>
</dbReference>
<feature type="region of interest" description="Disordered" evidence="17">
    <location>
        <begin position="1"/>
        <end position="20"/>
    </location>
</feature>
<evidence type="ECO:0000256" key="9">
    <source>
        <dbReference type="ARBA" id="ARBA00022833"/>
    </source>
</evidence>
<sequence length="969" mass="107096">MKNRPHAVAPVAATRSGKKKNKMELDTIEVKGAREHNLKHIDVSLPKKKLIVFTGVSGSGKSSLAFDTIFAEGQRRYVESLSAYARQFIGQMEKPRYDTIRGLSPTISIEQKSASKNPRSTVGTITEIYDYLRVLFARIGQQTCIHCHKPVGRGDAQSMVERILEMPQGSRILILAPVIDNRKGEHREVIGRLQQQGYARLRVDGVVQAIESVQSLARYKKHTIEAVVDRLKVSGDNNFRKRLTDSVEMALKLGEGRIIVHHMDAGDIPMSEARSCCGVAYPELDPPLFSFNSPLGMCPVCNGIGSNLAMDEEKVIADVNLTIRQGAVIPWQGHFAGRKKLNGSWMAEQLRAMETQWGVDFDTPWKRLPAKQRNLILHGSGGRELKVTWNAEKIQGSFTTTYEGLLNALMRRYQQTESENAKKYYSRFLSTRPCDTCGGRRLKPEVLAVKIGGRSIIDITEMTIRGAYDFLSGLELTGNRKIIAEELLKEITGRLGFLINVGLDYLSLSRKGPTLSGGESQRIRLASQVGSELTGVLYILDEPSIGLHQRDNIKLIHTLCHLRDIGNTLIVVEHDQETMTASDWIVDFGPGAGHLGGEIVAQGTPKQIMRRKGSVTGGYLSGREKIDVPTSRRTIKGTGNRRITIVDATENNLDHLSVDIPLGLLVAVTGVSGAGKSTLINQILYPSLAGKLHGAFLETGRHKTIKGLAYLDKVINIDQKAIGRTPRSNPATYTKVFDFIRDFFAQLPESNMRGYKKGRYSFNVKGGRCEACSGDGFIKVEMHFLADVYVPCEACHGRRFNDATLEIRYKGHSIADVLDLSVMQARDLFENHPHIRRILDTLMDVGLSYIKLGQAATTLSGGEAQRIKLARELAKRATGRTLYILDEPTTGLHFQDVKMLLAVLQRLVDGGNTVVVIEHNLDVIKTADWIIDLGPEGGKGGGLVVAEGTPEQVARIKESHTGCFLKQIL</sequence>
<evidence type="ECO:0000256" key="16">
    <source>
        <dbReference type="ARBA" id="ARBA00042156"/>
    </source>
</evidence>
<keyword evidence="2" id="KW-0963">Cytoplasm</keyword>
<evidence type="ECO:0000256" key="8">
    <source>
        <dbReference type="ARBA" id="ARBA00022771"/>
    </source>
</evidence>
<keyword evidence="12" id="KW-0238">DNA-binding</keyword>
<name>A0A5K7ZWI7_9BACT</name>
<evidence type="ECO:0000256" key="2">
    <source>
        <dbReference type="ARBA" id="ARBA00022490"/>
    </source>
</evidence>
<dbReference type="GO" id="GO:0005524">
    <property type="term" value="F:ATP binding"/>
    <property type="evidence" value="ECO:0007669"/>
    <property type="project" value="UniProtKB-KW"/>
</dbReference>
<dbReference type="Gene3D" id="3.30.190.20">
    <property type="match status" value="1"/>
</dbReference>
<dbReference type="Pfam" id="PF17755">
    <property type="entry name" value="UvrA_DNA-bind"/>
    <property type="match status" value="1"/>
</dbReference>
<comment type="subcellular location">
    <subcellularLocation>
        <location evidence="1">Cytoplasm</location>
    </subcellularLocation>
</comment>
<dbReference type="GO" id="GO:0004518">
    <property type="term" value="F:nuclease activity"/>
    <property type="evidence" value="ECO:0007669"/>
    <property type="project" value="UniProtKB-KW"/>
</dbReference>
<dbReference type="AlphaFoldDB" id="A0A5K7ZWI7"/>
<organism evidence="19 20">
    <name type="scientific">Desulfosarcina ovata subsp. sediminis</name>
    <dbReference type="NCBI Taxonomy" id="885957"/>
    <lineage>
        <taxon>Bacteria</taxon>
        <taxon>Pseudomonadati</taxon>
        <taxon>Thermodesulfobacteriota</taxon>
        <taxon>Desulfobacteria</taxon>
        <taxon>Desulfobacterales</taxon>
        <taxon>Desulfosarcinaceae</taxon>
        <taxon>Desulfosarcina</taxon>
    </lineage>
</organism>
<keyword evidence="7" id="KW-0228">DNA excision</keyword>
<dbReference type="NCBIfam" id="TIGR00630">
    <property type="entry name" value="uvra"/>
    <property type="match status" value="1"/>
</dbReference>
<dbReference type="InterPro" id="IPR027417">
    <property type="entry name" value="P-loop_NTPase"/>
</dbReference>
<dbReference type="GO" id="GO:0016887">
    <property type="term" value="F:ATP hydrolysis activity"/>
    <property type="evidence" value="ECO:0007669"/>
    <property type="project" value="InterPro"/>
</dbReference>
<dbReference type="GO" id="GO:0008270">
    <property type="term" value="F:zinc ion binding"/>
    <property type="evidence" value="ECO:0007669"/>
    <property type="project" value="UniProtKB-KW"/>
</dbReference>
<dbReference type="PANTHER" id="PTHR43152:SF3">
    <property type="entry name" value="UVRABC SYSTEM PROTEIN A"/>
    <property type="match status" value="1"/>
</dbReference>
<reference evidence="19 20" key="1">
    <citation type="submission" date="2019-11" db="EMBL/GenBank/DDBJ databases">
        <title>Comparative genomics of hydrocarbon-degrading Desulfosarcina strains.</title>
        <authorList>
            <person name="Watanabe M."/>
            <person name="Kojima H."/>
            <person name="Fukui M."/>
        </authorList>
    </citation>
    <scope>NUCLEOTIDE SEQUENCE [LARGE SCALE GENOMIC DNA]</scope>
    <source>
        <strain evidence="19 20">28bB2T</strain>
    </source>
</reference>
<dbReference type="GO" id="GO:0009380">
    <property type="term" value="C:excinuclease repair complex"/>
    <property type="evidence" value="ECO:0007669"/>
    <property type="project" value="InterPro"/>
</dbReference>
<dbReference type="Proteomes" id="UP000425960">
    <property type="component" value="Chromosome"/>
</dbReference>
<dbReference type="Gene3D" id="1.10.8.280">
    <property type="entry name" value="ABC transporter ATPase domain-like"/>
    <property type="match status" value="1"/>
</dbReference>
<evidence type="ECO:0000256" key="10">
    <source>
        <dbReference type="ARBA" id="ARBA00022840"/>
    </source>
</evidence>
<evidence type="ECO:0000256" key="14">
    <source>
        <dbReference type="ARBA" id="ARBA00038000"/>
    </source>
</evidence>
<dbReference type="PANTHER" id="PTHR43152">
    <property type="entry name" value="UVRABC SYSTEM PROTEIN A"/>
    <property type="match status" value="1"/>
</dbReference>
<evidence type="ECO:0000256" key="7">
    <source>
        <dbReference type="ARBA" id="ARBA00022769"/>
    </source>
</evidence>
<evidence type="ECO:0000256" key="4">
    <source>
        <dbReference type="ARBA" id="ARBA00022737"/>
    </source>
</evidence>
<dbReference type="PROSITE" id="PS50893">
    <property type="entry name" value="ABC_TRANSPORTER_2"/>
    <property type="match status" value="1"/>
</dbReference>
<keyword evidence="8" id="KW-0863">Zinc-finger</keyword>
<dbReference type="GO" id="GO:0003677">
    <property type="term" value="F:DNA binding"/>
    <property type="evidence" value="ECO:0007669"/>
    <property type="project" value="UniProtKB-KW"/>
</dbReference>
<dbReference type="Pfam" id="PF00005">
    <property type="entry name" value="ABC_tran"/>
    <property type="match status" value="1"/>
</dbReference>
<evidence type="ECO:0000256" key="12">
    <source>
        <dbReference type="ARBA" id="ARBA00023125"/>
    </source>
</evidence>
<dbReference type="NCBIfam" id="NF001503">
    <property type="entry name" value="PRK00349.1"/>
    <property type="match status" value="1"/>
</dbReference>
<dbReference type="GO" id="GO:0005737">
    <property type="term" value="C:cytoplasm"/>
    <property type="evidence" value="ECO:0007669"/>
    <property type="project" value="UniProtKB-SubCell"/>
</dbReference>
<dbReference type="Gene3D" id="3.40.50.300">
    <property type="entry name" value="P-loop containing nucleotide triphosphate hydrolases"/>
    <property type="match status" value="3"/>
</dbReference>
<keyword evidence="10" id="KW-0067">ATP-binding</keyword>
<dbReference type="InterPro" id="IPR017871">
    <property type="entry name" value="ABC_transporter-like_CS"/>
</dbReference>
<keyword evidence="11" id="KW-0267">Excision nuclease</keyword>
<evidence type="ECO:0000256" key="1">
    <source>
        <dbReference type="ARBA" id="ARBA00004496"/>
    </source>
</evidence>
<dbReference type="EMBL" id="AP021876">
    <property type="protein sequence ID" value="BBO84588.1"/>
    <property type="molecule type" value="Genomic_DNA"/>
</dbReference>
<dbReference type="InterPro" id="IPR003439">
    <property type="entry name" value="ABC_transporter-like_ATP-bd"/>
</dbReference>
<evidence type="ECO:0000256" key="6">
    <source>
        <dbReference type="ARBA" id="ARBA00022763"/>
    </source>
</evidence>
<evidence type="ECO:0000313" key="20">
    <source>
        <dbReference type="Proteomes" id="UP000425960"/>
    </source>
</evidence>
<protein>
    <recommendedName>
        <fullName evidence="15">UvrABC system protein A</fullName>
    </recommendedName>
    <alternativeName>
        <fullName evidence="16">Excinuclease ABC subunit A</fullName>
    </alternativeName>
</protein>
<keyword evidence="13" id="KW-0234">DNA repair</keyword>
<gene>
    <name evidence="19" type="primary">uvrA_1</name>
    <name evidence="19" type="ORF">DSCO28_51540</name>
</gene>
<evidence type="ECO:0000256" key="3">
    <source>
        <dbReference type="ARBA" id="ARBA00022723"/>
    </source>
</evidence>
<dbReference type="InterPro" id="IPR004602">
    <property type="entry name" value="UvrA"/>
</dbReference>
<dbReference type="PROSITE" id="PS00211">
    <property type="entry name" value="ABC_TRANSPORTER_1"/>
    <property type="match status" value="2"/>
</dbReference>
<dbReference type="KEGG" id="dov:DSCO28_51540"/>
<evidence type="ECO:0000256" key="11">
    <source>
        <dbReference type="ARBA" id="ARBA00022881"/>
    </source>
</evidence>
<evidence type="ECO:0000256" key="13">
    <source>
        <dbReference type="ARBA" id="ARBA00023204"/>
    </source>
</evidence>
<keyword evidence="5" id="KW-0547">Nucleotide-binding</keyword>
<keyword evidence="6" id="KW-0227">DNA damage</keyword>
<dbReference type="FunFam" id="1.20.1580.10:FF:000002">
    <property type="entry name" value="UvrABC system protein A"/>
    <property type="match status" value="1"/>
</dbReference>
<feature type="domain" description="ABC transporter" evidence="18">
    <location>
        <begin position="638"/>
        <end position="966"/>
    </location>
</feature>
<dbReference type="InterPro" id="IPR041552">
    <property type="entry name" value="UvrA_DNA-bd"/>
</dbReference>
<proteinExistence type="inferred from homology"/>
<dbReference type="CDD" id="cd03271">
    <property type="entry name" value="ABC_UvrA_II"/>
    <property type="match status" value="1"/>
</dbReference>
<keyword evidence="3" id="KW-0479">Metal-binding</keyword>
<comment type="similarity">
    <text evidence="14">Belongs to the ABC transporter superfamily. UvrA family.</text>
</comment>